<evidence type="ECO:0000313" key="2">
    <source>
        <dbReference type="Proteomes" id="UP000036426"/>
    </source>
</evidence>
<sequence length="223" mass="25369">MCFDDDLLTPLPLSPKGYLTFAGLMKIQPETWQRNGDLYLWHALRDGIGYRAVPKDSNEIRTLISGEFERFTGKSIDACGDVALSHYVTNNSDSDIVVNPEFWRETVITSLIQSSEAHFLRGNIDLSGIYDSVRDDIRITRTETGITIEVSVINWDGPHTPVGQWILVKELPLDCKIEAEYAKVLRSKYFKFCDYCCTYNNVGHMFDKRMCQGCASHHLGVVY</sequence>
<dbReference type="OrthoDB" id="9806181at2"/>
<dbReference type="AlphaFoldDB" id="A0A0J1GMH6"/>
<name>A0A0J1GMH6_9GAMM</name>
<dbReference type="Proteomes" id="UP000036426">
    <property type="component" value="Unassembled WGS sequence"/>
</dbReference>
<dbReference type="PATRIC" id="fig|754436.4.peg.2208"/>
<organism evidence="1 2">
    <name type="scientific">Photobacterium aphoticum</name>
    <dbReference type="NCBI Taxonomy" id="754436"/>
    <lineage>
        <taxon>Bacteria</taxon>
        <taxon>Pseudomonadati</taxon>
        <taxon>Pseudomonadota</taxon>
        <taxon>Gammaproteobacteria</taxon>
        <taxon>Vibrionales</taxon>
        <taxon>Vibrionaceae</taxon>
        <taxon>Photobacterium</taxon>
    </lineage>
</organism>
<proteinExistence type="predicted"/>
<keyword evidence="2" id="KW-1185">Reference proteome</keyword>
<protein>
    <submittedName>
        <fullName evidence="1">Uncharacterized protein</fullName>
    </submittedName>
</protein>
<comment type="caution">
    <text evidence="1">The sequence shown here is derived from an EMBL/GenBank/DDBJ whole genome shotgun (WGS) entry which is preliminary data.</text>
</comment>
<reference evidence="1 2" key="1">
    <citation type="submission" date="2015-05" db="EMBL/GenBank/DDBJ databases">
        <title>Photobacterium galathea sp. nov.</title>
        <authorList>
            <person name="Machado H."/>
            <person name="Gram L."/>
        </authorList>
    </citation>
    <scope>NUCLEOTIDE SEQUENCE [LARGE SCALE GENOMIC DNA]</scope>
    <source>
        <strain evidence="1 2">DSM 25995</strain>
    </source>
</reference>
<evidence type="ECO:0000313" key="1">
    <source>
        <dbReference type="EMBL" id="KLV00955.1"/>
    </source>
</evidence>
<dbReference type="RefSeq" id="WP_047874342.1">
    <property type="nucleotide sequence ID" value="NZ_BMYC01000017.1"/>
</dbReference>
<gene>
    <name evidence="1" type="ORF">ABT58_10410</name>
</gene>
<dbReference type="EMBL" id="LDOV01000018">
    <property type="protein sequence ID" value="KLV00955.1"/>
    <property type="molecule type" value="Genomic_DNA"/>
</dbReference>
<accession>A0A0J1GMH6</accession>